<proteinExistence type="predicted"/>
<dbReference type="Pfam" id="PF04186">
    <property type="entry name" value="FxsA"/>
    <property type="match status" value="1"/>
</dbReference>
<feature type="transmembrane region" description="Helical" evidence="2">
    <location>
        <begin position="70"/>
        <end position="95"/>
    </location>
</feature>
<name>A0ABY3U8S5_9MYCO</name>
<sequence>MIARMLLVYVLAELAVLAALAATIGAGWTVLLVLGAFAVGLAVAGVQLPRHVRGLLTGWTRLDRAVGDSALVGTGTLLVLLPGLASSVVGVLLLWPPTRAAVRPVLTAVTIGRLTPRAPTAARPDYIDGEVIDVTDVSPGADAPQGRPPALPTPRTP</sequence>
<keyword evidence="4" id="KW-1185">Reference proteome</keyword>
<dbReference type="NCBIfam" id="NF008528">
    <property type="entry name" value="PRK11463.1-2"/>
    <property type="match status" value="1"/>
</dbReference>
<evidence type="ECO:0000313" key="4">
    <source>
        <dbReference type="Proteomes" id="UP001055200"/>
    </source>
</evidence>
<accession>A0ABY3U8S5</accession>
<evidence type="ECO:0000256" key="2">
    <source>
        <dbReference type="SAM" id="Phobius"/>
    </source>
</evidence>
<feature type="compositionally biased region" description="Pro residues" evidence="1">
    <location>
        <begin position="146"/>
        <end position="157"/>
    </location>
</feature>
<keyword evidence="2" id="KW-1133">Transmembrane helix</keyword>
<organism evidence="3 4">
    <name type="scientific">Mycolicibacillus parakoreensis</name>
    <dbReference type="NCBI Taxonomy" id="1069221"/>
    <lineage>
        <taxon>Bacteria</taxon>
        <taxon>Bacillati</taxon>
        <taxon>Actinomycetota</taxon>
        <taxon>Actinomycetes</taxon>
        <taxon>Mycobacteriales</taxon>
        <taxon>Mycobacteriaceae</taxon>
        <taxon>Mycolicibacillus</taxon>
    </lineage>
</organism>
<dbReference type="EMBL" id="CP092365">
    <property type="protein sequence ID" value="ULN54137.1"/>
    <property type="molecule type" value="Genomic_DNA"/>
</dbReference>
<gene>
    <name evidence="3" type="ORF">MIU77_07705</name>
</gene>
<evidence type="ECO:0000313" key="3">
    <source>
        <dbReference type="EMBL" id="ULN54137.1"/>
    </source>
</evidence>
<dbReference type="Proteomes" id="UP001055200">
    <property type="component" value="Chromosome"/>
</dbReference>
<reference evidence="3" key="1">
    <citation type="submission" date="2022-08" db="EMBL/GenBank/DDBJ databases">
        <title>Complete genome sequence of 14 non-tuberculosis mycobacteria type-strains.</title>
        <authorList>
            <person name="Igarashi Y."/>
            <person name="Osugi A."/>
            <person name="Mitarai S."/>
        </authorList>
    </citation>
    <scope>NUCLEOTIDE SEQUENCE</scope>
    <source>
        <strain evidence="3">DSM 45575</strain>
    </source>
</reference>
<keyword evidence="2" id="KW-0472">Membrane</keyword>
<dbReference type="InterPro" id="IPR007313">
    <property type="entry name" value="FxsA"/>
</dbReference>
<feature type="region of interest" description="Disordered" evidence="1">
    <location>
        <begin position="137"/>
        <end position="157"/>
    </location>
</feature>
<keyword evidence="2" id="KW-0812">Transmembrane</keyword>
<protein>
    <submittedName>
        <fullName evidence="3">FxsA family protein</fullName>
    </submittedName>
</protein>
<evidence type="ECO:0000256" key="1">
    <source>
        <dbReference type="SAM" id="MobiDB-lite"/>
    </source>
</evidence>